<gene>
    <name evidence="1" type="ORF">C5167_005212</name>
</gene>
<dbReference type="Proteomes" id="UP000316621">
    <property type="component" value="Chromosome 4"/>
</dbReference>
<reference evidence="1 2" key="1">
    <citation type="journal article" date="2018" name="Science">
        <title>The opium poppy genome and morphinan production.</title>
        <authorList>
            <person name="Guo L."/>
            <person name="Winzer T."/>
            <person name="Yang X."/>
            <person name="Li Y."/>
            <person name="Ning Z."/>
            <person name="He Z."/>
            <person name="Teodor R."/>
            <person name="Lu Y."/>
            <person name="Bowser T.A."/>
            <person name="Graham I.A."/>
            <person name="Ye K."/>
        </authorList>
    </citation>
    <scope>NUCLEOTIDE SEQUENCE [LARGE SCALE GENOMIC DNA]</scope>
    <source>
        <strain evidence="2">cv. HN1</strain>
        <tissue evidence="1">Leaves</tissue>
    </source>
</reference>
<dbReference type="EMBL" id="CM010718">
    <property type="protein sequence ID" value="RZC57906.1"/>
    <property type="molecule type" value="Genomic_DNA"/>
</dbReference>
<organism evidence="1 2">
    <name type="scientific">Papaver somniferum</name>
    <name type="common">Opium poppy</name>
    <dbReference type="NCBI Taxonomy" id="3469"/>
    <lineage>
        <taxon>Eukaryota</taxon>
        <taxon>Viridiplantae</taxon>
        <taxon>Streptophyta</taxon>
        <taxon>Embryophyta</taxon>
        <taxon>Tracheophyta</taxon>
        <taxon>Spermatophyta</taxon>
        <taxon>Magnoliopsida</taxon>
        <taxon>Ranunculales</taxon>
        <taxon>Papaveraceae</taxon>
        <taxon>Papaveroideae</taxon>
        <taxon>Papaver</taxon>
    </lineage>
</organism>
<proteinExistence type="predicted"/>
<sequence>MRPPVAATRQVISTNMEINSTGMNRRYATYAEEDLYISSIRIF</sequence>
<dbReference type="AlphaFoldDB" id="A0A4Y7JBL3"/>
<accession>A0A4Y7JBL3</accession>
<keyword evidence="2" id="KW-1185">Reference proteome</keyword>
<evidence type="ECO:0000313" key="2">
    <source>
        <dbReference type="Proteomes" id="UP000316621"/>
    </source>
</evidence>
<name>A0A4Y7JBL3_PAPSO</name>
<evidence type="ECO:0000313" key="1">
    <source>
        <dbReference type="EMBL" id="RZC57906.1"/>
    </source>
</evidence>
<protein>
    <submittedName>
        <fullName evidence="1">Uncharacterized protein</fullName>
    </submittedName>
</protein>
<dbReference type="Gramene" id="RZC57906">
    <property type="protein sequence ID" value="RZC57906"/>
    <property type="gene ID" value="C5167_005212"/>
</dbReference>